<dbReference type="InterPro" id="IPR035367">
    <property type="entry name" value="Nrap_D2"/>
</dbReference>
<comment type="similarity">
    <text evidence="2 5">Belongs to the NRAP family.</text>
</comment>
<sequence length="1091" mass="122233">MNSVKGPLNPAKQELQTSQPRLSQAATDELLISQGSHKSSLAKLQLDELLSEVRPDWAQRTALVQKTLVRLKEIIEGIPHHAAESPFEAEKRLKKAGVTIPFPFPRPAKDVKYKLEYFPPSDINVVGNLALRIGSKVNGANLIDLAITLPSQAFQEKDYLNHRYFHKRAYFVAQFAAAIKHVAKDQFEVAFTLQDDVELQTCIIITPGKSASEDFAQSKARIRIIPAVPDSTFSLDKTNISRNCVRPKGGDDPIFEPTPFYNSCLRCEASVTPYLGYLNKALKTCEALRDACLLGATWLHQRGYDSPVCCGGIGPHEWALVSALLLEGGGPKNRPMFSPRYNSYQLFKGVLQLLASRDLRDPLVIGPLSGEIPRSSSPILYDARRGVNVLFKMNPWSYSLIRHDAQATLEASNDKLIDNFESTFIARLDNPPLRFDQLAHVDLPLEGSLQDKRQALRKLHEVLVKGFNDRTRFVNLQYPAIKSWNLNRSLPTPSGIKVEIGLLLDPENVNRVVDRGPTAEDKEEAEEFRKFWGEKAELRRFRDGTISESLVWSETGHQSIVHQILAVLLSHHFGLPPSAISLVGDQVLRDVEIEPAQQSFQTIIDTFQTFSSKLHALEGLPLAIRSLSAVDEQLRFSSLLDPLKSSRPADIIIQFEGSSRWPDALTAIQRTKIAFLTKIGDLLESADEPLSTRVGLENTHSDLLNVAYLDVFSPNGVLFRLRIHHEREQTLLERQLQDKDIHGRTREEIAQALATYKRDYVHSPRHTQAIRALCTRFPALSSTIRLVKKWICSHLLSSFFTPELLELFAAQVFLRPQPWTIPTTPFTAFLRVLHLISKWDWASTPLILDFSNGDEMSPTDIANITTTFQARRKIDPAMNNIVLFVASNLDPSGIVWTQNSQPPKVVATRLTALARASISAIKDKNAPEFDIRSLFQSPLTHFDFLLHINPAILQQYLPSSSSNALLTKRSSKFKNLQLTHLTPPSHDPETIDFNPISLYINDLQKSFDPSVVLFFHNANGGNVIAGLWNPRTVGETTKEFRVRLGWSSIPIASDTDQGDDKDLVAVNKKAMVAEMVALGEGIVEKVTVLRE</sequence>
<dbReference type="Proteomes" id="UP000053317">
    <property type="component" value="Unassembled WGS sequence"/>
</dbReference>
<comment type="caution">
    <text evidence="13">The sequence shown here is derived from an EMBL/GenBank/DDBJ whole genome shotgun (WGS) entry which is preliminary data.</text>
</comment>
<feature type="domain" description="Nrap protein" evidence="9">
    <location>
        <begin position="433"/>
        <end position="573"/>
    </location>
</feature>
<dbReference type="GO" id="GO:0003723">
    <property type="term" value="F:RNA binding"/>
    <property type="evidence" value="ECO:0007669"/>
    <property type="project" value="UniProtKB-KW"/>
</dbReference>
<evidence type="ECO:0000256" key="2">
    <source>
        <dbReference type="ARBA" id="ARBA00006674"/>
    </source>
</evidence>
<dbReference type="Pfam" id="PF17406">
    <property type="entry name" value="Nrap_D5"/>
    <property type="match status" value="1"/>
</dbReference>
<dbReference type="OrthoDB" id="10251401at2759"/>
<evidence type="ECO:0000256" key="3">
    <source>
        <dbReference type="ARBA" id="ARBA00022884"/>
    </source>
</evidence>
<dbReference type="Pfam" id="PF17407">
    <property type="entry name" value="Nrap_D6"/>
    <property type="match status" value="1"/>
</dbReference>
<dbReference type="Pfam" id="PF17405">
    <property type="entry name" value="Nrap_D4"/>
    <property type="match status" value="1"/>
</dbReference>
<dbReference type="InterPro" id="IPR035371">
    <property type="entry name" value="Nrap_D6"/>
</dbReference>
<dbReference type="InterPro" id="IPR035368">
    <property type="entry name" value="Nrap_D3"/>
</dbReference>
<name>A0A0G2EH95_PHACM</name>
<reference evidence="13 14" key="2">
    <citation type="submission" date="2015-05" db="EMBL/GenBank/DDBJ databases">
        <authorList>
            <person name="Morales-Cruz A."/>
            <person name="Amrine K.C."/>
            <person name="Cantu D."/>
        </authorList>
    </citation>
    <scope>NUCLEOTIDE SEQUENCE [LARGE SCALE GENOMIC DNA]</scope>
    <source>
        <strain evidence="13">UCRPC4</strain>
    </source>
</reference>
<dbReference type="GO" id="GO:0032040">
    <property type="term" value="C:small-subunit processome"/>
    <property type="evidence" value="ECO:0007669"/>
    <property type="project" value="TreeGrafter"/>
</dbReference>
<dbReference type="GO" id="GO:0006364">
    <property type="term" value="P:rRNA processing"/>
    <property type="evidence" value="ECO:0007669"/>
    <property type="project" value="UniProtKB-KW"/>
</dbReference>
<keyword evidence="5" id="KW-0690">Ribosome biogenesis</keyword>
<evidence type="ECO:0000259" key="8">
    <source>
        <dbReference type="Pfam" id="PF17403"/>
    </source>
</evidence>
<organism evidence="13 14">
    <name type="scientific">Phaeomoniella chlamydospora</name>
    <name type="common">Phaeoacremonium chlamydosporum</name>
    <dbReference type="NCBI Taxonomy" id="158046"/>
    <lineage>
        <taxon>Eukaryota</taxon>
        <taxon>Fungi</taxon>
        <taxon>Dikarya</taxon>
        <taxon>Ascomycota</taxon>
        <taxon>Pezizomycotina</taxon>
        <taxon>Eurotiomycetes</taxon>
        <taxon>Chaetothyriomycetidae</taxon>
        <taxon>Phaeomoniellales</taxon>
        <taxon>Phaeomoniellaceae</taxon>
        <taxon>Phaeomoniella</taxon>
    </lineage>
</organism>
<evidence type="ECO:0000259" key="12">
    <source>
        <dbReference type="Pfam" id="PF17407"/>
    </source>
</evidence>
<dbReference type="InterPro" id="IPR005554">
    <property type="entry name" value="NOL6/Upt22"/>
</dbReference>
<evidence type="ECO:0000259" key="11">
    <source>
        <dbReference type="Pfam" id="PF17406"/>
    </source>
</evidence>
<keyword evidence="3 5" id="KW-0694">RNA-binding</keyword>
<feature type="domain" description="Nrap protein" evidence="8">
    <location>
        <begin position="287"/>
        <end position="426"/>
    </location>
</feature>
<dbReference type="GO" id="GO:0032545">
    <property type="term" value="C:CURI complex"/>
    <property type="evidence" value="ECO:0007669"/>
    <property type="project" value="TreeGrafter"/>
</dbReference>
<gene>
    <name evidence="13" type="ORF">UCRPC4_g03542</name>
</gene>
<evidence type="ECO:0000259" key="10">
    <source>
        <dbReference type="Pfam" id="PF17405"/>
    </source>
</evidence>
<evidence type="ECO:0000313" key="13">
    <source>
        <dbReference type="EMBL" id="KKY21591.1"/>
    </source>
</evidence>
<dbReference type="InterPro" id="IPR035082">
    <property type="entry name" value="Nrap_D1"/>
</dbReference>
<evidence type="ECO:0000259" key="7">
    <source>
        <dbReference type="Pfam" id="PF03813"/>
    </source>
</evidence>
<dbReference type="GO" id="GO:0034456">
    <property type="term" value="C:UTP-C complex"/>
    <property type="evidence" value="ECO:0007669"/>
    <property type="project" value="TreeGrafter"/>
</dbReference>
<dbReference type="Pfam" id="PF03813">
    <property type="entry name" value="Nrap"/>
    <property type="match status" value="1"/>
</dbReference>
<dbReference type="Pfam" id="PF17403">
    <property type="entry name" value="Nrap_D2"/>
    <property type="match status" value="1"/>
</dbReference>
<dbReference type="InterPro" id="IPR035370">
    <property type="entry name" value="Nrap_D5"/>
</dbReference>
<evidence type="ECO:0000256" key="1">
    <source>
        <dbReference type="ARBA" id="ARBA00004604"/>
    </source>
</evidence>
<evidence type="ECO:0000256" key="4">
    <source>
        <dbReference type="ARBA" id="ARBA00023242"/>
    </source>
</evidence>
<reference evidence="13 14" key="1">
    <citation type="submission" date="2015-05" db="EMBL/GenBank/DDBJ databases">
        <title>Distinctive expansion of gene families associated with plant cell wall degradation and secondary metabolism in the genomes of grapevine trunk pathogens.</title>
        <authorList>
            <person name="Lawrence D.P."/>
            <person name="Travadon R."/>
            <person name="Rolshausen P.E."/>
            <person name="Baumgartner K."/>
        </authorList>
    </citation>
    <scope>NUCLEOTIDE SEQUENCE [LARGE SCALE GENOMIC DNA]</scope>
    <source>
        <strain evidence="13">UCRPC4</strain>
    </source>
</reference>
<dbReference type="Pfam" id="PF17404">
    <property type="entry name" value="Nrap_D3"/>
    <property type="match status" value="1"/>
</dbReference>
<keyword evidence="5" id="KW-0687">Ribonucleoprotein</keyword>
<dbReference type="EMBL" id="LCWF01000083">
    <property type="protein sequence ID" value="KKY21591.1"/>
    <property type="molecule type" value="Genomic_DNA"/>
</dbReference>
<feature type="domain" description="Nrap protein" evidence="12">
    <location>
        <begin position="939"/>
        <end position="1086"/>
    </location>
</feature>
<evidence type="ECO:0000313" key="14">
    <source>
        <dbReference type="Proteomes" id="UP000053317"/>
    </source>
</evidence>
<dbReference type="AlphaFoldDB" id="A0A0G2EH95"/>
<feature type="domain" description="Nrap protein" evidence="7">
    <location>
        <begin position="143"/>
        <end position="283"/>
    </location>
</feature>
<proteinExistence type="inferred from homology"/>
<dbReference type="GO" id="GO:0006409">
    <property type="term" value="P:tRNA export from nucleus"/>
    <property type="evidence" value="ECO:0007669"/>
    <property type="project" value="TreeGrafter"/>
</dbReference>
<evidence type="ECO:0000256" key="5">
    <source>
        <dbReference type="RuleBase" id="RU364032"/>
    </source>
</evidence>
<dbReference type="PANTHER" id="PTHR17972:SF0">
    <property type="entry name" value="NUCLEOLAR PROTEIN 6"/>
    <property type="match status" value="1"/>
</dbReference>
<dbReference type="Gene3D" id="3.30.70.3030">
    <property type="match status" value="1"/>
</dbReference>
<feature type="domain" description="Nrap protein" evidence="10">
    <location>
        <begin position="594"/>
        <end position="775"/>
    </location>
</feature>
<dbReference type="Gene3D" id="1.10.1410.10">
    <property type="match status" value="1"/>
</dbReference>
<evidence type="ECO:0000256" key="6">
    <source>
        <dbReference type="SAM" id="MobiDB-lite"/>
    </source>
</evidence>
<keyword evidence="4 5" id="KW-0539">Nucleus</keyword>
<dbReference type="InterPro" id="IPR035369">
    <property type="entry name" value="Nrap_D4"/>
</dbReference>
<evidence type="ECO:0000259" key="9">
    <source>
        <dbReference type="Pfam" id="PF17404"/>
    </source>
</evidence>
<keyword evidence="14" id="KW-1185">Reference proteome</keyword>
<feature type="domain" description="Nrap protein" evidence="11">
    <location>
        <begin position="777"/>
        <end position="936"/>
    </location>
</feature>
<protein>
    <recommendedName>
        <fullName evidence="5">U3 small nucleolar RNA-associated protein 22</fullName>
    </recommendedName>
</protein>
<feature type="region of interest" description="Disordered" evidence="6">
    <location>
        <begin position="1"/>
        <end position="22"/>
    </location>
</feature>
<accession>A0A0G2EH95</accession>
<keyword evidence="5" id="KW-0698">rRNA processing</keyword>
<comment type="subcellular location">
    <subcellularLocation>
        <location evidence="1 5">Nucleus</location>
        <location evidence="1 5">Nucleolus</location>
    </subcellularLocation>
</comment>
<dbReference type="PANTHER" id="PTHR17972">
    <property type="entry name" value="NUCLEOLAR RNA-ASSOCIATED PROTEIN"/>
    <property type="match status" value="1"/>
</dbReference>